<comment type="similarity">
    <text evidence="6">Belongs to the Mrp/NBP35 ATP-binding proteins family.</text>
</comment>
<keyword evidence="5 6" id="KW-0411">Iron-sulfur</keyword>
<dbReference type="GO" id="GO:0016887">
    <property type="term" value="F:ATP hydrolysis activity"/>
    <property type="evidence" value="ECO:0007669"/>
    <property type="project" value="UniProtKB-UniRule"/>
</dbReference>
<dbReference type="Gene3D" id="3.40.50.300">
    <property type="entry name" value="P-loop containing nucleotide triphosphate hydrolases"/>
    <property type="match status" value="1"/>
</dbReference>
<dbReference type="Pfam" id="PF10609">
    <property type="entry name" value="ParA"/>
    <property type="match status" value="1"/>
</dbReference>
<evidence type="ECO:0000256" key="6">
    <source>
        <dbReference type="HAMAP-Rule" id="MF_02040"/>
    </source>
</evidence>
<evidence type="ECO:0000256" key="2">
    <source>
        <dbReference type="ARBA" id="ARBA00022741"/>
    </source>
</evidence>
<dbReference type="Proteomes" id="UP000236434">
    <property type="component" value="Unassembled WGS sequence"/>
</dbReference>
<dbReference type="CDD" id="cd02037">
    <property type="entry name" value="Mrp_NBP35"/>
    <property type="match status" value="1"/>
</dbReference>
<feature type="binding site" evidence="6">
    <location>
        <begin position="27"/>
        <end position="34"/>
    </location>
    <ligand>
        <name>ATP</name>
        <dbReference type="ChEBI" id="CHEBI:30616"/>
    </ligand>
</feature>
<keyword evidence="2 6" id="KW-0547">Nucleotide-binding</keyword>
<evidence type="ECO:0000256" key="4">
    <source>
        <dbReference type="ARBA" id="ARBA00023004"/>
    </source>
</evidence>
<evidence type="ECO:0000313" key="7">
    <source>
        <dbReference type="EMBL" id="PNR96000.1"/>
    </source>
</evidence>
<sequence length="270" mass="29485">MANLQEQKEKVSKKLENIDNVIMVMSGKGGVGKTTVAVNLAVALTLEGRKVGLLDVDLHGPDVVRMLGGREAKVSALGEEILPPEVHGIKVISISQFLDKDNDAVIWRGPLKTGAIMQFIGDVAWGELDYLIIDAPPGTGDEPLTVFQNVEKIKGALIVTSPSVVSQDDVERAINFVEKMNKQIIGIVENMSYFICPNCKTKHFIFGEGGGRVLAEKYNLELLVQIPLDSTVRENMDAGKPVAYFGNPELTNVYVNLGKKVIEKVETVRE</sequence>
<comment type="function">
    <text evidence="6">Binds and transfers iron-sulfur (Fe-S) clusters to target apoproteins. Can hydrolyze ATP.</text>
</comment>
<dbReference type="FunFam" id="3.40.50.300:FF:001119">
    <property type="entry name" value="Iron-sulfur cluster carrier protein"/>
    <property type="match status" value="1"/>
</dbReference>
<keyword evidence="1 6" id="KW-0479">Metal-binding</keyword>
<organism evidence="7 8">
    <name type="scientific">Petrotoga olearia DSM 13574</name>
    <dbReference type="NCBI Taxonomy" id="1122955"/>
    <lineage>
        <taxon>Bacteria</taxon>
        <taxon>Thermotogati</taxon>
        <taxon>Thermotogota</taxon>
        <taxon>Thermotogae</taxon>
        <taxon>Petrotogales</taxon>
        <taxon>Petrotogaceae</taxon>
        <taxon>Petrotoga</taxon>
    </lineage>
</organism>
<keyword evidence="3 6" id="KW-0067">ATP-binding</keyword>
<dbReference type="RefSeq" id="WP_103067043.1">
    <property type="nucleotide sequence ID" value="NZ_AZRL01000016.1"/>
</dbReference>
<name>A0A2K1NZQ2_9BACT</name>
<dbReference type="SUPFAM" id="SSF52540">
    <property type="entry name" value="P-loop containing nucleoside triphosphate hydrolases"/>
    <property type="match status" value="1"/>
</dbReference>
<dbReference type="PANTHER" id="PTHR42961:SF2">
    <property type="entry name" value="IRON-SULFUR PROTEIN NUBPL"/>
    <property type="match status" value="1"/>
</dbReference>
<dbReference type="AlphaFoldDB" id="A0A2K1NZQ2"/>
<evidence type="ECO:0000256" key="1">
    <source>
        <dbReference type="ARBA" id="ARBA00022723"/>
    </source>
</evidence>
<reference evidence="7 8" key="1">
    <citation type="submission" date="2013-12" db="EMBL/GenBank/DDBJ databases">
        <title>Comparative genomics of Petrotoga isolates.</title>
        <authorList>
            <person name="Nesbo C.L."/>
            <person name="Charchuk R."/>
            <person name="Chow K."/>
        </authorList>
    </citation>
    <scope>NUCLEOTIDE SEQUENCE [LARGE SCALE GENOMIC DNA]</scope>
    <source>
        <strain evidence="7 8">DSM 13574</strain>
    </source>
</reference>
<dbReference type="GO" id="GO:0005524">
    <property type="term" value="F:ATP binding"/>
    <property type="evidence" value="ECO:0007669"/>
    <property type="project" value="UniProtKB-UniRule"/>
</dbReference>
<proteinExistence type="inferred from homology"/>
<keyword evidence="6" id="KW-0378">Hydrolase</keyword>
<dbReference type="HAMAP" id="MF_02040">
    <property type="entry name" value="Mrp_NBP35"/>
    <property type="match status" value="1"/>
</dbReference>
<dbReference type="GO" id="GO:0016226">
    <property type="term" value="P:iron-sulfur cluster assembly"/>
    <property type="evidence" value="ECO:0007669"/>
    <property type="project" value="InterPro"/>
</dbReference>
<evidence type="ECO:0000256" key="5">
    <source>
        <dbReference type="ARBA" id="ARBA00023014"/>
    </source>
</evidence>
<gene>
    <name evidence="7" type="ORF">X929_05660</name>
</gene>
<comment type="caution">
    <text evidence="7">The sequence shown here is derived from an EMBL/GenBank/DDBJ whole genome shotgun (WGS) entry which is preliminary data.</text>
</comment>
<protein>
    <recommendedName>
        <fullName evidence="6">Iron-sulfur cluster carrier protein</fullName>
    </recommendedName>
</protein>
<dbReference type="PROSITE" id="PS01215">
    <property type="entry name" value="MRP"/>
    <property type="match status" value="1"/>
</dbReference>
<dbReference type="InterPro" id="IPR000808">
    <property type="entry name" value="Mrp-like_CS"/>
</dbReference>
<comment type="subunit">
    <text evidence="6">Homodimer.</text>
</comment>
<dbReference type="InterPro" id="IPR044304">
    <property type="entry name" value="NUBPL-like"/>
</dbReference>
<dbReference type="InterPro" id="IPR027417">
    <property type="entry name" value="P-loop_NTPase"/>
</dbReference>
<dbReference type="InterPro" id="IPR019591">
    <property type="entry name" value="Mrp/NBP35_ATP-bd"/>
</dbReference>
<dbReference type="GO" id="GO:0051539">
    <property type="term" value="F:4 iron, 4 sulfur cluster binding"/>
    <property type="evidence" value="ECO:0007669"/>
    <property type="project" value="TreeGrafter"/>
</dbReference>
<keyword evidence="4 6" id="KW-0408">Iron</keyword>
<evidence type="ECO:0000256" key="3">
    <source>
        <dbReference type="ARBA" id="ARBA00022840"/>
    </source>
</evidence>
<evidence type="ECO:0000313" key="8">
    <source>
        <dbReference type="Proteomes" id="UP000236434"/>
    </source>
</evidence>
<dbReference type="EMBL" id="AZRL01000016">
    <property type="protein sequence ID" value="PNR96000.1"/>
    <property type="molecule type" value="Genomic_DNA"/>
</dbReference>
<dbReference type="OrthoDB" id="9809679at2"/>
<dbReference type="InterPro" id="IPR033756">
    <property type="entry name" value="YlxH/NBP35"/>
</dbReference>
<dbReference type="PANTHER" id="PTHR42961">
    <property type="entry name" value="IRON-SULFUR PROTEIN NUBPL"/>
    <property type="match status" value="1"/>
</dbReference>
<accession>A0A2K1NZQ2</accession>
<dbReference type="GO" id="GO:0140663">
    <property type="term" value="F:ATP-dependent FeS chaperone activity"/>
    <property type="evidence" value="ECO:0007669"/>
    <property type="project" value="InterPro"/>
</dbReference>
<dbReference type="GO" id="GO:0046872">
    <property type="term" value="F:metal ion binding"/>
    <property type="evidence" value="ECO:0007669"/>
    <property type="project" value="UniProtKB-KW"/>
</dbReference>